<evidence type="ECO:0000313" key="2">
    <source>
        <dbReference type="EMBL" id="KAK3752275.1"/>
    </source>
</evidence>
<evidence type="ECO:0000256" key="1">
    <source>
        <dbReference type="SAM" id="MobiDB-lite"/>
    </source>
</evidence>
<sequence length="86" mass="9272">MSLVDPDQQKVGEICVWHQRLTVCVVVGGGKRGVLTVSIDSLLVVSDTGTSRPTERRARTGGKSSGVGHLRTDPQSETRNKNKIQS</sequence>
<keyword evidence="3" id="KW-1185">Reference proteome</keyword>
<accession>A0AAE0YP77</accession>
<evidence type="ECO:0000313" key="3">
    <source>
        <dbReference type="Proteomes" id="UP001283361"/>
    </source>
</evidence>
<reference evidence="2" key="1">
    <citation type="journal article" date="2023" name="G3 (Bethesda)">
        <title>A reference genome for the long-term kleptoplast-retaining sea slug Elysia crispata morphotype clarki.</title>
        <authorList>
            <person name="Eastman K.E."/>
            <person name="Pendleton A.L."/>
            <person name="Shaikh M.A."/>
            <person name="Suttiyut T."/>
            <person name="Ogas R."/>
            <person name="Tomko P."/>
            <person name="Gavelis G."/>
            <person name="Widhalm J.R."/>
            <person name="Wisecaver J.H."/>
        </authorList>
    </citation>
    <scope>NUCLEOTIDE SEQUENCE</scope>
    <source>
        <strain evidence="2">ECLA1</strain>
    </source>
</reference>
<gene>
    <name evidence="2" type="ORF">RRG08_011235</name>
</gene>
<dbReference type="EMBL" id="JAWDGP010005772">
    <property type="protein sequence ID" value="KAK3752275.1"/>
    <property type="molecule type" value="Genomic_DNA"/>
</dbReference>
<protein>
    <submittedName>
        <fullName evidence="2">Uncharacterized protein</fullName>
    </submittedName>
</protein>
<dbReference type="Proteomes" id="UP001283361">
    <property type="component" value="Unassembled WGS sequence"/>
</dbReference>
<feature type="compositionally biased region" description="Basic and acidic residues" evidence="1">
    <location>
        <begin position="70"/>
        <end position="80"/>
    </location>
</feature>
<organism evidence="2 3">
    <name type="scientific">Elysia crispata</name>
    <name type="common">lettuce slug</name>
    <dbReference type="NCBI Taxonomy" id="231223"/>
    <lineage>
        <taxon>Eukaryota</taxon>
        <taxon>Metazoa</taxon>
        <taxon>Spiralia</taxon>
        <taxon>Lophotrochozoa</taxon>
        <taxon>Mollusca</taxon>
        <taxon>Gastropoda</taxon>
        <taxon>Heterobranchia</taxon>
        <taxon>Euthyneura</taxon>
        <taxon>Panpulmonata</taxon>
        <taxon>Sacoglossa</taxon>
        <taxon>Placobranchoidea</taxon>
        <taxon>Plakobranchidae</taxon>
        <taxon>Elysia</taxon>
    </lineage>
</organism>
<name>A0AAE0YP77_9GAST</name>
<dbReference type="AlphaFoldDB" id="A0AAE0YP77"/>
<comment type="caution">
    <text evidence="2">The sequence shown here is derived from an EMBL/GenBank/DDBJ whole genome shotgun (WGS) entry which is preliminary data.</text>
</comment>
<feature type="region of interest" description="Disordered" evidence="1">
    <location>
        <begin position="46"/>
        <end position="86"/>
    </location>
</feature>
<proteinExistence type="predicted"/>